<gene>
    <name evidence="1" type="ORF">J2I46_02755</name>
</gene>
<keyword evidence="2" id="KW-1185">Reference proteome</keyword>
<evidence type="ECO:0000313" key="2">
    <source>
        <dbReference type="Proteomes" id="UP000664628"/>
    </source>
</evidence>
<organism evidence="1 2">
    <name type="scientific">Fibrella forsythiae</name>
    <dbReference type="NCBI Taxonomy" id="2817061"/>
    <lineage>
        <taxon>Bacteria</taxon>
        <taxon>Pseudomonadati</taxon>
        <taxon>Bacteroidota</taxon>
        <taxon>Cytophagia</taxon>
        <taxon>Cytophagales</taxon>
        <taxon>Spirosomataceae</taxon>
        <taxon>Fibrella</taxon>
    </lineage>
</organism>
<name>A0ABS3JBV2_9BACT</name>
<evidence type="ECO:0000313" key="1">
    <source>
        <dbReference type="EMBL" id="MBO0947483.1"/>
    </source>
</evidence>
<accession>A0ABS3JBV2</accession>
<comment type="caution">
    <text evidence="1">The sequence shown here is derived from an EMBL/GenBank/DDBJ whole genome shotgun (WGS) entry which is preliminary data.</text>
</comment>
<sequence>MNSQPNIPFASFQRLLIDDSAPADFRFYAGNVALDLTGKIFRIVLYPAGQSTVALTLEDGDIDRPEGLTAGLLRWNADANRNTLTSMGVYFGYLFELIGGKREPRAWFKFQWLAEPPAYVEGLPVEPPEFIMSYGTLPPVGASVSVYGSGQPAFADADEARDAVLPTGLPLFITIGGKPGFKDADEVYYLILSPA</sequence>
<dbReference type="RefSeq" id="WP_207327391.1">
    <property type="nucleotide sequence ID" value="NZ_JAFMYW010000001.1"/>
</dbReference>
<protein>
    <submittedName>
        <fullName evidence="1">Uncharacterized protein</fullName>
    </submittedName>
</protein>
<proteinExistence type="predicted"/>
<dbReference type="EMBL" id="JAFMYW010000001">
    <property type="protein sequence ID" value="MBO0947483.1"/>
    <property type="molecule type" value="Genomic_DNA"/>
</dbReference>
<dbReference type="Proteomes" id="UP000664628">
    <property type="component" value="Unassembled WGS sequence"/>
</dbReference>
<reference evidence="1 2" key="1">
    <citation type="submission" date="2021-03" db="EMBL/GenBank/DDBJ databases">
        <title>Fibrella sp. HMF5405 genome sequencing and assembly.</title>
        <authorList>
            <person name="Kang H."/>
            <person name="Kim H."/>
            <person name="Bae S."/>
            <person name="Joh K."/>
        </authorList>
    </citation>
    <scope>NUCLEOTIDE SEQUENCE [LARGE SCALE GENOMIC DNA]</scope>
    <source>
        <strain evidence="1 2">HMF5405</strain>
    </source>
</reference>